<accession>A0A6I6JCQ9</accession>
<evidence type="ECO:0000313" key="2">
    <source>
        <dbReference type="EMBL" id="QGY38929.1"/>
    </source>
</evidence>
<proteinExistence type="predicted"/>
<gene>
    <name evidence="2" type="ORF">GM415_01845</name>
</gene>
<feature type="domain" description="Metallo-beta-lactamase" evidence="1">
    <location>
        <begin position="11"/>
        <end position="217"/>
    </location>
</feature>
<protein>
    <submittedName>
        <fullName evidence="2">MBL fold metallo-hydrolase</fullName>
    </submittedName>
</protein>
<dbReference type="InterPro" id="IPR001279">
    <property type="entry name" value="Metallo-B-lactamas"/>
</dbReference>
<keyword evidence="2" id="KW-0378">Hydrolase</keyword>
<dbReference type="InterPro" id="IPR036866">
    <property type="entry name" value="RibonucZ/Hydroxyglut_hydro"/>
</dbReference>
<keyword evidence="3" id="KW-1185">Reference proteome</keyword>
<dbReference type="InterPro" id="IPR050114">
    <property type="entry name" value="UPF0173_UPF0282_UlaG_hydrolase"/>
</dbReference>
<sequence>MNGNIDITLVANAGVLIEHNGIGLLVDGMHSEEGPFSKVPGADLELMRRGQEPFANLDYILFTHEHPDHLTPGLVLNHVRQRPVKGLFLPNERHGSQTLGSLLEYAEEQAVPHRTMSLEPGETREFKLSGDLSVTAIGTRHMGPQYQAVRNDCLLLSLEGMNLLFTGDADHVAAYYELPLRGVTLDAVFVNPLFFHNADGQAIINEIFQPRHVIVYHMPFPEEDTMRFTALVDNDIRKHARPGIQAHALNQPRQRIRLLPDSGVTRNNR</sequence>
<dbReference type="Gene3D" id="3.60.15.10">
    <property type="entry name" value="Ribonuclease Z/Hydroxyacylglutathione hydrolase-like"/>
    <property type="match status" value="1"/>
</dbReference>
<dbReference type="PANTHER" id="PTHR43546">
    <property type="entry name" value="UPF0173 METAL-DEPENDENT HYDROLASE MJ1163-RELATED"/>
    <property type="match status" value="1"/>
</dbReference>
<organism evidence="2 3">
    <name type="scientific">Pseudodesulfovibrio cashew</name>
    <dbReference type="NCBI Taxonomy" id="2678688"/>
    <lineage>
        <taxon>Bacteria</taxon>
        <taxon>Pseudomonadati</taxon>
        <taxon>Thermodesulfobacteriota</taxon>
        <taxon>Desulfovibrionia</taxon>
        <taxon>Desulfovibrionales</taxon>
        <taxon>Desulfovibrionaceae</taxon>
    </lineage>
</organism>
<dbReference type="RefSeq" id="WP_158946140.1">
    <property type="nucleotide sequence ID" value="NZ_CP046400.1"/>
</dbReference>
<reference evidence="2 3" key="1">
    <citation type="submission" date="2019-11" db="EMBL/GenBank/DDBJ databases">
        <authorList>
            <person name="Zheng R.K."/>
            <person name="Sun C.M."/>
        </authorList>
    </citation>
    <scope>NUCLEOTIDE SEQUENCE [LARGE SCALE GENOMIC DNA]</scope>
    <source>
        <strain evidence="2 3">SRB007</strain>
    </source>
</reference>
<dbReference type="GO" id="GO:0016787">
    <property type="term" value="F:hydrolase activity"/>
    <property type="evidence" value="ECO:0007669"/>
    <property type="project" value="UniProtKB-KW"/>
</dbReference>
<dbReference type="Pfam" id="PF12706">
    <property type="entry name" value="Lactamase_B_2"/>
    <property type="match status" value="1"/>
</dbReference>
<name>A0A6I6JCQ9_9BACT</name>
<dbReference type="SUPFAM" id="SSF56281">
    <property type="entry name" value="Metallo-hydrolase/oxidoreductase"/>
    <property type="match status" value="1"/>
</dbReference>
<dbReference type="Proteomes" id="UP000428328">
    <property type="component" value="Chromosome"/>
</dbReference>
<dbReference type="KEGG" id="psel:GM415_01845"/>
<dbReference type="AlphaFoldDB" id="A0A6I6JCQ9"/>
<evidence type="ECO:0000313" key="3">
    <source>
        <dbReference type="Proteomes" id="UP000428328"/>
    </source>
</evidence>
<dbReference type="EMBL" id="CP046400">
    <property type="protein sequence ID" value="QGY38929.1"/>
    <property type="molecule type" value="Genomic_DNA"/>
</dbReference>
<dbReference type="SMART" id="SM00849">
    <property type="entry name" value="Lactamase_B"/>
    <property type="match status" value="1"/>
</dbReference>
<dbReference type="PANTHER" id="PTHR43546:SF8">
    <property type="entry name" value="METALLO-BETA-LACTAMASE DOMAIN-CONTAINING PROTEIN"/>
    <property type="match status" value="1"/>
</dbReference>
<evidence type="ECO:0000259" key="1">
    <source>
        <dbReference type="SMART" id="SM00849"/>
    </source>
</evidence>